<proteinExistence type="predicted"/>
<dbReference type="OrthoDB" id="191601at2759"/>
<sequence>MCVTFIFISDDVNSKYKLIILNNRDENLDRPTLELDWRDGVLSGVDVQDPVRGTWFGINRAGRVGILLSITQPDSLKKPNCPSRGEIVNDFLKISRPCDEFFNELTQRAQKYNGFQFLGLERKKCGYYAMTSLTSMLHDPVKPQTWPPGTYAWGNSPPEKPFRKVIEGKKLFENFVSSLSSETEVQEIIDGLLKIATDETRYTPDPQVKEQTALPEGRYDGLCSIMVKFPLNVVRYGTRSHSILIVDHEDNVTFYEKRMVILPQKNEEPEWFDKTINFKLNFI</sequence>
<dbReference type="Proteomes" id="UP000053766">
    <property type="component" value="Unassembled WGS sequence"/>
</dbReference>
<evidence type="ECO:0000313" key="1">
    <source>
        <dbReference type="EMBL" id="KJH44760.1"/>
    </source>
</evidence>
<dbReference type="AlphaFoldDB" id="A0A0D8XJI5"/>
<organism evidence="1 2">
    <name type="scientific">Dictyocaulus viviparus</name>
    <name type="common">Bovine lungworm</name>
    <dbReference type="NCBI Taxonomy" id="29172"/>
    <lineage>
        <taxon>Eukaryota</taxon>
        <taxon>Metazoa</taxon>
        <taxon>Ecdysozoa</taxon>
        <taxon>Nematoda</taxon>
        <taxon>Chromadorea</taxon>
        <taxon>Rhabditida</taxon>
        <taxon>Rhabditina</taxon>
        <taxon>Rhabditomorpha</taxon>
        <taxon>Strongyloidea</taxon>
        <taxon>Metastrongylidae</taxon>
        <taxon>Dictyocaulus</taxon>
    </lineage>
</organism>
<dbReference type="PANTHER" id="PTHR17985:SF8">
    <property type="entry name" value="TRANSPORT AND GOLGI ORGANIZATION PROTEIN 2 HOMOLOG"/>
    <property type="match status" value="1"/>
</dbReference>
<dbReference type="PANTHER" id="PTHR17985">
    <property type="entry name" value="SER/THR-RICH PROTEIN T10 IN DGCR REGION"/>
    <property type="match status" value="1"/>
</dbReference>
<dbReference type="GO" id="GO:0005794">
    <property type="term" value="C:Golgi apparatus"/>
    <property type="evidence" value="ECO:0007669"/>
    <property type="project" value="TreeGrafter"/>
</dbReference>
<dbReference type="GO" id="GO:0009306">
    <property type="term" value="P:protein secretion"/>
    <property type="evidence" value="ECO:0007669"/>
    <property type="project" value="TreeGrafter"/>
</dbReference>
<dbReference type="STRING" id="29172.A0A0D8XJI5"/>
<reference evidence="1 2" key="1">
    <citation type="submission" date="2013-11" db="EMBL/GenBank/DDBJ databases">
        <title>Draft genome of the bovine lungworm Dictyocaulus viviparus.</title>
        <authorList>
            <person name="Mitreva M."/>
        </authorList>
    </citation>
    <scope>NUCLEOTIDE SEQUENCE [LARGE SCALE GENOMIC DNA]</scope>
    <source>
        <strain evidence="1 2">HannoverDv2000</strain>
    </source>
</reference>
<name>A0A0D8XJI5_DICVI</name>
<dbReference type="InterPro" id="IPR008551">
    <property type="entry name" value="TANGO2"/>
</dbReference>
<evidence type="ECO:0008006" key="3">
    <source>
        <dbReference type="Google" id="ProtNLM"/>
    </source>
</evidence>
<dbReference type="Pfam" id="PF05742">
    <property type="entry name" value="TANGO2"/>
    <property type="match status" value="1"/>
</dbReference>
<dbReference type="EMBL" id="KN716451">
    <property type="protein sequence ID" value="KJH44760.1"/>
    <property type="molecule type" value="Genomic_DNA"/>
</dbReference>
<accession>A0A0D8XJI5</accession>
<keyword evidence="2" id="KW-1185">Reference proteome</keyword>
<protein>
    <recommendedName>
        <fullName evidence="3">Transport and Golgi organization protein 2</fullName>
    </recommendedName>
</protein>
<dbReference type="GO" id="GO:0007030">
    <property type="term" value="P:Golgi organization"/>
    <property type="evidence" value="ECO:0007669"/>
    <property type="project" value="TreeGrafter"/>
</dbReference>
<gene>
    <name evidence="1" type="ORF">DICVIV_09219</name>
</gene>
<evidence type="ECO:0000313" key="2">
    <source>
        <dbReference type="Proteomes" id="UP000053766"/>
    </source>
</evidence>
<reference evidence="2" key="2">
    <citation type="journal article" date="2016" name="Sci. Rep.">
        <title>Dictyocaulus viviparus genome, variome and transcriptome elucidate lungworm biology and support future intervention.</title>
        <authorList>
            <person name="McNulty S.N."/>
            <person name="Strube C."/>
            <person name="Rosa B.A."/>
            <person name="Martin J.C."/>
            <person name="Tyagi R."/>
            <person name="Choi Y.J."/>
            <person name="Wang Q."/>
            <person name="Hallsworth Pepin K."/>
            <person name="Zhang X."/>
            <person name="Ozersky P."/>
            <person name="Wilson R.K."/>
            <person name="Sternberg P.W."/>
            <person name="Gasser R.B."/>
            <person name="Mitreva M."/>
        </authorList>
    </citation>
    <scope>NUCLEOTIDE SEQUENCE [LARGE SCALE GENOMIC DNA]</scope>
    <source>
        <strain evidence="2">HannoverDv2000</strain>
    </source>
</reference>